<comment type="caution">
    <text evidence="7">The sequence shown here is derived from an EMBL/GenBank/DDBJ whole genome shotgun (WGS) entry which is preliminary data.</text>
</comment>
<accession>A0ABQ4J228</accession>
<gene>
    <name evidence="7" type="ORF">Vlu01_48720</name>
</gene>
<dbReference type="InterPro" id="IPR039697">
    <property type="entry name" value="Alcohol_dehydrogenase_Fe"/>
</dbReference>
<dbReference type="CDD" id="cd08191">
    <property type="entry name" value="Fe-ADH-like"/>
    <property type="match status" value="1"/>
</dbReference>
<dbReference type="Pfam" id="PF25137">
    <property type="entry name" value="ADH_Fe_C"/>
    <property type="match status" value="1"/>
</dbReference>
<dbReference type="Gene3D" id="1.20.1090.10">
    <property type="entry name" value="Dehydroquinate synthase-like - alpha domain"/>
    <property type="match status" value="1"/>
</dbReference>
<organism evidence="7 8">
    <name type="scientific">Micromonospora lutea</name>
    <dbReference type="NCBI Taxonomy" id="419825"/>
    <lineage>
        <taxon>Bacteria</taxon>
        <taxon>Bacillati</taxon>
        <taxon>Actinomycetota</taxon>
        <taxon>Actinomycetes</taxon>
        <taxon>Micromonosporales</taxon>
        <taxon>Micromonosporaceae</taxon>
        <taxon>Micromonospora</taxon>
    </lineage>
</organism>
<name>A0ABQ4J228_9ACTN</name>
<evidence type="ECO:0000256" key="1">
    <source>
        <dbReference type="ARBA" id="ARBA00007358"/>
    </source>
</evidence>
<dbReference type="InterPro" id="IPR018211">
    <property type="entry name" value="ADH_Fe_CS"/>
</dbReference>
<dbReference type="InterPro" id="IPR001670">
    <property type="entry name" value="ADH_Fe/GldA"/>
</dbReference>
<protein>
    <submittedName>
        <fullName evidence="7">Alcohol dehydrogenase</fullName>
    </submittedName>
</protein>
<dbReference type="EMBL" id="BOPB01000031">
    <property type="protein sequence ID" value="GIJ24248.1"/>
    <property type="molecule type" value="Genomic_DNA"/>
</dbReference>
<proteinExistence type="inferred from homology"/>
<dbReference type="PROSITE" id="PS00913">
    <property type="entry name" value="ADH_IRON_1"/>
    <property type="match status" value="1"/>
</dbReference>
<dbReference type="PANTHER" id="PTHR11496">
    <property type="entry name" value="ALCOHOL DEHYDROGENASE"/>
    <property type="match status" value="1"/>
</dbReference>
<dbReference type="Gene3D" id="3.40.50.1970">
    <property type="match status" value="1"/>
</dbReference>
<reference evidence="7 8" key="1">
    <citation type="submission" date="2021-01" db="EMBL/GenBank/DDBJ databases">
        <title>Whole genome shotgun sequence of Verrucosispora lutea NBRC 106530.</title>
        <authorList>
            <person name="Komaki H."/>
            <person name="Tamura T."/>
        </authorList>
    </citation>
    <scope>NUCLEOTIDE SEQUENCE [LARGE SCALE GENOMIC DNA]</scope>
    <source>
        <strain evidence="7 8">NBRC 106530</strain>
    </source>
</reference>
<evidence type="ECO:0000256" key="3">
    <source>
        <dbReference type="ARBA" id="ARBA00023027"/>
    </source>
</evidence>
<dbReference type="PANTHER" id="PTHR11496:SF102">
    <property type="entry name" value="ALCOHOL DEHYDROGENASE 4"/>
    <property type="match status" value="1"/>
</dbReference>
<evidence type="ECO:0000313" key="8">
    <source>
        <dbReference type="Proteomes" id="UP000643165"/>
    </source>
</evidence>
<keyword evidence="8" id="KW-1185">Reference proteome</keyword>
<evidence type="ECO:0000256" key="4">
    <source>
        <dbReference type="SAM" id="MobiDB-lite"/>
    </source>
</evidence>
<evidence type="ECO:0000313" key="7">
    <source>
        <dbReference type="EMBL" id="GIJ24248.1"/>
    </source>
</evidence>
<evidence type="ECO:0000259" key="5">
    <source>
        <dbReference type="Pfam" id="PF00465"/>
    </source>
</evidence>
<comment type="similarity">
    <text evidence="1">Belongs to the iron-containing alcohol dehydrogenase family.</text>
</comment>
<keyword evidence="2" id="KW-0560">Oxidoreductase</keyword>
<evidence type="ECO:0000256" key="2">
    <source>
        <dbReference type="ARBA" id="ARBA00023002"/>
    </source>
</evidence>
<feature type="domain" description="Fe-containing alcohol dehydrogenase-like C-terminal" evidence="6">
    <location>
        <begin position="186"/>
        <end position="397"/>
    </location>
</feature>
<dbReference type="Proteomes" id="UP000643165">
    <property type="component" value="Unassembled WGS sequence"/>
</dbReference>
<keyword evidence="3" id="KW-0520">NAD</keyword>
<feature type="region of interest" description="Disordered" evidence="4">
    <location>
        <begin position="403"/>
        <end position="427"/>
    </location>
</feature>
<dbReference type="Pfam" id="PF00465">
    <property type="entry name" value="Fe-ADH"/>
    <property type="match status" value="1"/>
</dbReference>
<feature type="domain" description="Alcohol dehydrogenase iron-type/glycerol dehydrogenase GldA" evidence="5">
    <location>
        <begin position="8"/>
        <end position="175"/>
    </location>
</feature>
<evidence type="ECO:0000259" key="6">
    <source>
        <dbReference type="Pfam" id="PF25137"/>
    </source>
</evidence>
<dbReference type="SUPFAM" id="SSF56796">
    <property type="entry name" value="Dehydroquinate synthase-like"/>
    <property type="match status" value="1"/>
</dbReference>
<sequence length="427" mass="44434">MLETVRGPRQLIVGEGVAQNIPRVVAENGSRVLILTDQVLLRQPAVAEIVAAVREKVEVVEVFSDATPDVPLADVALAVSVAAEVDADVILAIGGGTVIDLAKIVGVIRRHGGTPRDFYGESKVPGPTIPLVAVPTTSGTGSELTPVAVLTDPDRELKVGVSSVHIVPDFAIVDPELTYTCPATVTAHSGIDAFCHAVESYTARPRAHGPRDPVEQVFLGRNSITDHYALLAAERIARSLRRAVRDGGDTDARADMSYGSMLAGLAFSHAGTAAPHALQYPIGAATHTPHGLGVGLLLPYALDAARDAISDRLAVLAGVCGLDVTDASDAEAADTFLAWLDGFLADIGLPPTLADIGVARADLPRFAEMAAGVTRLIQNHPGPNDTASLTAILEAAWTGDRTRHLLPPSRDGDRGPDRPVSAQAGSG</sequence>
<dbReference type="InterPro" id="IPR056798">
    <property type="entry name" value="ADH_Fe_C"/>
</dbReference>
<dbReference type="RefSeq" id="WP_204003654.1">
    <property type="nucleotide sequence ID" value="NZ_BOPB01000031.1"/>
</dbReference>